<dbReference type="Pfam" id="PF00069">
    <property type="entry name" value="Pkinase"/>
    <property type="match status" value="1"/>
</dbReference>
<dbReference type="GO" id="GO:0005524">
    <property type="term" value="F:ATP binding"/>
    <property type="evidence" value="ECO:0007669"/>
    <property type="project" value="UniProtKB-KW"/>
</dbReference>
<proteinExistence type="predicted"/>
<sequence>MNQVIKRQLPVSDGHIKQIIYSILCGLKYIHSAGILHRDLKPDNVGIDKDSNVT</sequence>
<evidence type="ECO:0000256" key="2">
    <source>
        <dbReference type="ARBA" id="ARBA00022840"/>
    </source>
</evidence>
<dbReference type="Proteomes" id="UP000663887">
    <property type="component" value="Unassembled WGS sequence"/>
</dbReference>
<evidence type="ECO:0000313" key="6">
    <source>
        <dbReference type="Proteomes" id="UP000663842"/>
    </source>
</evidence>
<dbReference type="EMBL" id="CAJNRG010008947">
    <property type="protein sequence ID" value="CAF2108619.1"/>
    <property type="molecule type" value="Genomic_DNA"/>
</dbReference>
<reference evidence="5" key="1">
    <citation type="submission" date="2021-02" db="EMBL/GenBank/DDBJ databases">
        <authorList>
            <person name="Nowell W R."/>
        </authorList>
    </citation>
    <scope>NUCLEOTIDE SEQUENCE</scope>
</reference>
<evidence type="ECO:0000313" key="5">
    <source>
        <dbReference type="EMBL" id="CAF4397761.1"/>
    </source>
</evidence>
<dbReference type="EMBL" id="CAJOBF010023979">
    <property type="protein sequence ID" value="CAF4397761.1"/>
    <property type="molecule type" value="Genomic_DNA"/>
</dbReference>
<name>A0A820P1K0_9BILA</name>
<evidence type="ECO:0000313" key="4">
    <source>
        <dbReference type="EMBL" id="CAF2108619.1"/>
    </source>
</evidence>
<feature type="domain" description="Protein kinase" evidence="3">
    <location>
        <begin position="1"/>
        <end position="54"/>
    </location>
</feature>
<feature type="non-terminal residue" evidence="5">
    <location>
        <position position="1"/>
    </location>
</feature>
<dbReference type="InterPro" id="IPR011009">
    <property type="entry name" value="Kinase-like_dom_sf"/>
</dbReference>
<dbReference type="Gene3D" id="1.10.510.10">
    <property type="entry name" value="Transferase(Phosphotransferase) domain 1"/>
    <property type="match status" value="1"/>
</dbReference>
<dbReference type="PROSITE" id="PS50011">
    <property type="entry name" value="PROTEIN_KINASE_DOM"/>
    <property type="match status" value="1"/>
</dbReference>
<keyword evidence="1" id="KW-0547">Nucleotide-binding</keyword>
<accession>A0A820P1K0</accession>
<gene>
    <name evidence="5" type="ORF">UXM345_LOCUS38093</name>
    <name evidence="4" type="ORF">XDN619_LOCUS20281</name>
</gene>
<evidence type="ECO:0000256" key="1">
    <source>
        <dbReference type="ARBA" id="ARBA00022741"/>
    </source>
</evidence>
<evidence type="ECO:0000259" key="3">
    <source>
        <dbReference type="PROSITE" id="PS50011"/>
    </source>
</evidence>
<dbReference type="SUPFAM" id="SSF56112">
    <property type="entry name" value="Protein kinase-like (PK-like)"/>
    <property type="match status" value="1"/>
</dbReference>
<protein>
    <recommendedName>
        <fullName evidence="3">Protein kinase domain-containing protein</fullName>
    </recommendedName>
</protein>
<dbReference type="PANTHER" id="PTHR24055">
    <property type="entry name" value="MITOGEN-ACTIVATED PROTEIN KINASE"/>
    <property type="match status" value="1"/>
</dbReference>
<organism evidence="5 6">
    <name type="scientific">Rotaria magnacalcarata</name>
    <dbReference type="NCBI Taxonomy" id="392030"/>
    <lineage>
        <taxon>Eukaryota</taxon>
        <taxon>Metazoa</taxon>
        <taxon>Spiralia</taxon>
        <taxon>Gnathifera</taxon>
        <taxon>Rotifera</taxon>
        <taxon>Eurotatoria</taxon>
        <taxon>Bdelloidea</taxon>
        <taxon>Philodinida</taxon>
        <taxon>Philodinidae</taxon>
        <taxon>Rotaria</taxon>
    </lineage>
</organism>
<dbReference type="InterPro" id="IPR050117">
    <property type="entry name" value="MAPK"/>
</dbReference>
<dbReference type="Proteomes" id="UP000663842">
    <property type="component" value="Unassembled WGS sequence"/>
</dbReference>
<dbReference type="AlphaFoldDB" id="A0A820P1K0"/>
<dbReference type="GO" id="GO:0004672">
    <property type="term" value="F:protein kinase activity"/>
    <property type="evidence" value="ECO:0007669"/>
    <property type="project" value="InterPro"/>
</dbReference>
<keyword evidence="2" id="KW-0067">ATP-binding</keyword>
<dbReference type="InterPro" id="IPR000719">
    <property type="entry name" value="Prot_kinase_dom"/>
</dbReference>
<comment type="caution">
    <text evidence="5">The sequence shown here is derived from an EMBL/GenBank/DDBJ whole genome shotgun (WGS) entry which is preliminary data.</text>
</comment>